<proteinExistence type="predicted"/>
<name>A0A0A7UWY3_9SPIR</name>
<reference evidence="3 4" key="1">
    <citation type="journal article" date="2015" name="Genome Announc.">
        <title>Genome Sequence of Borrelia chilensis VA1, a South American Member of the Lyme Borreliosis Group.</title>
        <authorList>
            <person name="Huang W."/>
            <person name="Ojaimi C."/>
            <person name="Fallon J.T."/>
            <person name="Travisany D."/>
            <person name="Maass A."/>
            <person name="Ivanova L."/>
            <person name="Tomova A."/>
            <person name="Gonzalez-Acuna D."/>
            <person name="Godfrey H.P."/>
            <person name="Cabello F.C."/>
        </authorList>
    </citation>
    <scope>NUCLEOTIDE SEQUENCE [LARGE SCALE GENOMIC DNA]</scope>
    <source>
        <strain evidence="3 4">VA1</strain>
    </source>
</reference>
<keyword evidence="2" id="KW-1133">Transmembrane helix</keyword>
<feature type="transmembrane region" description="Helical" evidence="2">
    <location>
        <begin position="438"/>
        <end position="459"/>
    </location>
</feature>
<keyword evidence="2" id="KW-0472">Membrane</keyword>
<feature type="transmembrane region" description="Helical" evidence="2">
    <location>
        <begin position="381"/>
        <end position="402"/>
    </location>
</feature>
<sequence>MEKFKLTLIISLLIFKIYPIHSQSNIEYKFSYIINTKKENIDLKKGIEKQLDKIYGKITEHIVNNNDKNTIESIYINQDIIKTEIEISKLKEEMDKKKLQNIINAKEKHNIKTKIDELKKNIQNINRKKKEFAKYFNNLNNLKAKYKKIEEQPTILNLNKEFFIREELFFINYIDLKKIENYYLLEISNITPEKIETKKEVFKTSSSVYEIADKITKHSFKEILGREFLKININVKNNTDAKIYINEKFVSKGIYYDDIFDISKLSNKEIEIKITSTNFESQSIKRKVKNADSIILNIDLRRTISKKVKITSNVKSKVFKKGTFIGETPIEIEKPENQDIILLKSEGYKDKFKLINKEEELVEIEMIKTNQNRLSETRDKFYVNLAIFTLSTIGTIFAGTLLNNAEQLYQITGNHFINKRLTSEDVYMAKAEQMTATFILGAGITLTIGSFIALITHLVEYIKEANLGE</sequence>
<keyword evidence="2" id="KW-0812">Transmembrane</keyword>
<feature type="coiled-coil region" evidence="1">
    <location>
        <begin position="80"/>
        <end position="152"/>
    </location>
</feature>
<keyword evidence="4" id="KW-1185">Reference proteome</keyword>
<evidence type="ECO:0000313" key="4">
    <source>
        <dbReference type="Proteomes" id="UP000030940"/>
    </source>
</evidence>
<evidence type="ECO:0000313" key="3">
    <source>
        <dbReference type="EMBL" id="AJA89923.1"/>
    </source>
</evidence>
<keyword evidence="1" id="KW-0175">Coiled coil</keyword>
<evidence type="ECO:0000256" key="1">
    <source>
        <dbReference type="SAM" id="Coils"/>
    </source>
</evidence>
<organism evidence="3 4">
    <name type="scientific">Borreliella chilensis</name>
    <dbReference type="NCBI Taxonomy" id="1245910"/>
    <lineage>
        <taxon>Bacteria</taxon>
        <taxon>Pseudomonadati</taxon>
        <taxon>Spirochaetota</taxon>
        <taxon>Spirochaetia</taxon>
        <taxon>Spirochaetales</taxon>
        <taxon>Borreliaceae</taxon>
        <taxon>Borreliella</taxon>
    </lineage>
</organism>
<dbReference type="STRING" id="1245910.OY14_00365"/>
<evidence type="ECO:0008006" key="5">
    <source>
        <dbReference type="Google" id="ProtNLM"/>
    </source>
</evidence>
<dbReference type="AlphaFoldDB" id="A0A0A7UWY3"/>
<evidence type="ECO:0000256" key="2">
    <source>
        <dbReference type="SAM" id="Phobius"/>
    </source>
</evidence>
<dbReference type="HOGENOM" id="CLU_582246_0_0_12"/>
<protein>
    <recommendedName>
        <fullName evidence="5">PEGA domain-containing protein</fullName>
    </recommendedName>
</protein>
<gene>
    <name evidence="3" type="ORF">OY14_00365</name>
</gene>
<dbReference type="Proteomes" id="UP000030940">
    <property type="component" value="Chromosome"/>
</dbReference>
<dbReference type="KEGG" id="bchi:OY14_00365"/>
<dbReference type="EMBL" id="CP009910">
    <property type="protein sequence ID" value="AJA89923.1"/>
    <property type="molecule type" value="Genomic_DNA"/>
</dbReference>
<accession>A0A0A7UWY3</accession>